<dbReference type="AlphaFoldDB" id="E4ZJU6"/>
<dbReference type="InParanoid" id="E4ZJU6"/>
<evidence type="ECO:0000313" key="11">
    <source>
        <dbReference type="Proteomes" id="UP000002668"/>
    </source>
</evidence>
<dbReference type="STRING" id="985895.E4ZJU6"/>
<evidence type="ECO:0000313" key="10">
    <source>
        <dbReference type="EMBL" id="CBX91381.1"/>
    </source>
</evidence>
<dbReference type="EMBL" id="FP929072">
    <property type="protein sequence ID" value="CBX91381.1"/>
    <property type="molecule type" value="Genomic_DNA"/>
</dbReference>
<dbReference type="GO" id="GO:0005829">
    <property type="term" value="C:cytosol"/>
    <property type="evidence" value="ECO:0007669"/>
    <property type="project" value="TreeGrafter"/>
</dbReference>
<comment type="subcellular location">
    <subcellularLocation>
        <location evidence="1">Nucleus</location>
    </subcellularLocation>
</comment>
<evidence type="ECO:0000256" key="4">
    <source>
        <dbReference type="ARBA" id="ARBA00016009"/>
    </source>
</evidence>
<feature type="compositionally biased region" description="Gly residues" evidence="9">
    <location>
        <begin position="323"/>
        <end position="332"/>
    </location>
</feature>
<dbReference type="OrthoDB" id="329139at2759"/>
<dbReference type="HOGENOM" id="CLU_065847_1_0_1"/>
<keyword evidence="6 8" id="KW-0539">Nucleus</keyword>
<dbReference type="SUPFAM" id="SSF143870">
    <property type="entry name" value="PF0523-like"/>
    <property type="match status" value="1"/>
</dbReference>
<evidence type="ECO:0000256" key="2">
    <source>
        <dbReference type="ARBA" id="ARBA00005546"/>
    </source>
</evidence>
<dbReference type="Gene3D" id="3.30.2380.10">
    <property type="entry name" value="CGI121/TPRKB"/>
    <property type="match status" value="2"/>
</dbReference>
<evidence type="ECO:0000256" key="7">
    <source>
        <dbReference type="ARBA" id="ARBA00025043"/>
    </source>
</evidence>
<feature type="region of interest" description="Disordered" evidence="9">
    <location>
        <begin position="323"/>
        <end position="342"/>
    </location>
</feature>
<evidence type="ECO:0000256" key="6">
    <source>
        <dbReference type="ARBA" id="ARBA00023242"/>
    </source>
</evidence>
<comment type="function">
    <text evidence="7">Component of the EKC/KEOPS complex that is required for the formation of a threonylcarbamoyl group on adenosine at position 37 (t(6)A37) in tRNAs that read codons beginning with adenine. The complex is probably involved in the transfer of the threonylcarbamoyl moiety of threonylcarbamoyl-AMP (TC-AMP) to the N6 group of A37. CGI121 acts as an allosteric effector that regulates the t(6)A activity of the complex. The EKC/KEOPS complex also promotes both telomere uncapping and telomere elongation. The complex is required for efficient recruitment of transcriptional coactivators. CGI121 is not required for tRNA modification.</text>
</comment>
<sequence>MASIRTFRLPHYHAYPVHVALFEDVENADFLKSQLLAANPDFDYAFLDAAMSPNQGHLPLDWVVLDWETASLQPSYDAGTPTNAFMLHVTLASSYHPTIIIASPGSLWLSGAITSPQSINRTDYAIFSPILPYPSITPIPSLTPSHMPSTNHQPPTPFPRSKLSIHSSRLISSTTILSPSHLLTSAFLTLHAFATTSPTRSPKTRTPHSELVFRLSPNNNIGQSYSLFGIGPHTTRLIAVKLGVRIDDALAGTAQTVSQAEEKVSPRPGRLVLDDALSAQSVGAHLASVVRGRSVPIGEMGVELGAGADVGRIRKVYKLGEGGGGRKGGSKGAAGEVEEEEEERKALESVILGIMSLKGS</sequence>
<evidence type="ECO:0000256" key="1">
    <source>
        <dbReference type="ARBA" id="ARBA00004123"/>
    </source>
</evidence>
<reference evidence="11" key="1">
    <citation type="journal article" date="2011" name="Nat. Commun.">
        <title>Effector diversification within compartments of the Leptosphaeria maculans genome affected by Repeat-Induced Point mutations.</title>
        <authorList>
            <person name="Rouxel T."/>
            <person name="Grandaubert J."/>
            <person name="Hane J.K."/>
            <person name="Hoede C."/>
            <person name="van de Wouw A.P."/>
            <person name="Couloux A."/>
            <person name="Dominguez V."/>
            <person name="Anthouard V."/>
            <person name="Bally P."/>
            <person name="Bourras S."/>
            <person name="Cozijnsen A.J."/>
            <person name="Ciuffetti L.M."/>
            <person name="Degrave A."/>
            <person name="Dilmaghani A."/>
            <person name="Duret L."/>
            <person name="Fudal I."/>
            <person name="Goodwin S.B."/>
            <person name="Gout L."/>
            <person name="Glaser N."/>
            <person name="Linglin J."/>
            <person name="Kema G.H.J."/>
            <person name="Lapalu N."/>
            <person name="Lawrence C.B."/>
            <person name="May K."/>
            <person name="Meyer M."/>
            <person name="Ollivier B."/>
            <person name="Poulain J."/>
            <person name="Schoch C.L."/>
            <person name="Simon A."/>
            <person name="Spatafora J.W."/>
            <person name="Stachowiak A."/>
            <person name="Turgeon B.G."/>
            <person name="Tyler B.M."/>
            <person name="Vincent D."/>
            <person name="Weissenbach J."/>
            <person name="Amselem J."/>
            <person name="Quesneville H."/>
            <person name="Oliver R.P."/>
            <person name="Wincker P."/>
            <person name="Balesdent M.-H."/>
            <person name="Howlett B.J."/>
        </authorList>
    </citation>
    <scope>NUCLEOTIDE SEQUENCE [LARGE SCALE GENOMIC DNA]</scope>
    <source>
        <strain evidence="11">JN3 / isolate v23.1.3 / race Av1-4-5-6-7-8</strain>
    </source>
</reference>
<evidence type="ECO:0000256" key="8">
    <source>
        <dbReference type="RuleBase" id="RU004398"/>
    </source>
</evidence>
<accession>E4ZJU6</accession>
<protein>
    <recommendedName>
        <fullName evidence="4">EKC/KEOPS complex subunit CGI121</fullName>
    </recommendedName>
    <alternativeName>
        <fullName evidence="3">EKC/KEOPS complex subunit cgi121</fullName>
    </alternativeName>
</protein>
<dbReference type="VEuPathDB" id="FungiDB:LEMA_P068890.1"/>
<dbReference type="InterPro" id="IPR036504">
    <property type="entry name" value="CGI121/TPRKB_sf"/>
</dbReference>
<comment type="similarity">
    <text evidence="2 8">Belongs to the CGI121/TPRKB family.</text>
</comment>
<dbReference type="GO" id="GO:0002949">
    <property type="term" value="P:tRNA threonylcarbamoyladenosine modification"/>
    <property type="evidence" value="ECO:0007669"/>
    <property type="project" value="TreeGrafter"/>
</dbReference>
<dbReference type="InterPro" id="IPR013926">
    <property type="entry name" value="CGI121/TPRKB"/>
</dbReference>
<keyword evidence="5" id="KW-0819">tRNA processing</keyword>
<dbReference type="eggNOG" id="KOG4066">
    <property type="taxonomic scope" value="Eukaryota"/>
</dbReference>
<organism evidence="11">
    <name type="scientific">Leptosphaeria maculans (strain JN3 / isolate v23.1.3 / race Av1-4-5-6-7-8)</name>
    <name type="common">Blackleg fungus</name>
    <name type="synonym">Phoma lingam</name>
    <dbReference type="NCBI Taxonomy" id="985895"/>
    <lineage>
        <taxon>Eukaryota</taxon>
        <taxon>Fungi</taxon>
        <taxon>Dikarya</taxon>
        <taxon>Ascomycota</taxon>
        <taxon>Pezizomycotina</taxon>
        <taxon>Dothideomycetes</taxon>
        <taxon>Pleosporomycetidae</taxon>
        <taxon>Pleosporales</taxon>
        <taxon>Pleosporineae</taxon>
        <taxon>Leptosphaeriaceae</taxon>
        <taxon>Plenodomus</taxon>
        <taxon>Plenodomus lingam/Leptosphaeria maculans species complex</taxon>
    </lineage>
</organism>
<dbReference type="Proteomes" id="UP000002668">
    <property type="component" value="Genome"/>
</dbReference>
<name>E4ZJU6_LEPMJ</name>
<keyword evidence="11" id="KW-1185">Reference proteome</keyword>
<dbReference type="GO" id="GO:0000408">
    <property type="term" value="C:EKC/KEOPS complex"/>
    <property type="evidence" value="ECO:0007669"/>
    <property type="project" value="TreeGrafter"/>
</dbReference>
<evidence type="ECO:0000256" key="3">
    <source>
        <dbReference type="ARBA" id="ARBA00015316"/>
    </source>
</evidence>
<gene>
    <name evidence="10" type="ORF">LEMA_P068890.1</name>
</gene>
<dbReference type="PANTHER" id="PTHR15840">
    <property type="entry name" value="CGI-121 FAMILY MEMBER"/>
    <property type="match status" value="1"/>
</dbReference>
<evidence type="ECO:0000256" key="9">
    <source>
        <dbReference type="SAM" id="MobiDB-lite"/>
    </source>
</evidence>
<dbReference type="Pfam" id="PF08617">
    <property type="entry name" value="CGI-121"/>
    <property type="match status" value="2"/>
</dbReference>
<dbReference type="PANTHER" id="PTHR15840:SF10">
    <property type="entry name" value="EKC_KEOPS COMPLEX SUBUNIT TPRKB"/>
    <property type="match status" value="1"/>
</dbReference>
<proteinExistence type="inferred from homology"/>
<dbReference type="GO" id="GO:0005634">
    <property type="term" value="C:nucleus"/>
    <property type="evidence" value="ECO:0007669"/>
    <property type="project" value="UniProtKB-SubCell"/>
</dbReference>
<evidence type="ECO:0000256" key="5">
    <source>
        <dbReference type="ARBA" id="ARBA00022694"/>
    </source>
</evidence>